<keyword evidence="10" id="KW-1185">Reference proteome</keyword>
<sequence>MGNLGEQEMEGGEERTKEAKEMSKEGKTLVVGIRTDSKSRKLLKLALVNIAASGDRVVAVHVTRFSSLSFAEDSEPQLAELEQIRNEFVDFCSLRKIDFLIKVCKGFSVRRALVRQAKFYSAAHLILGEDKSCTALRSSLTSIPKYCAKRLSPDCSVIAVDNERIVFETGDVEGRRSGNYGKLSNLLLDLRKSMAVDPFDCFFTIKGHEGTISDDNRISPSCGGDTVSDDATTDVLLGEKCSFNLRVEPQQLANSDFMAISSSPASLETEERSIEEVTQPSEPLLRRSISNHRRTSAIDRPITSLIQWVKWIPGRHSVSSPTYSILKLQRSETFAASNLGNNFNSYQFDNEIGGLRMKVESVQRKYSFLCKLFSYKELVEATRNFSPDRLIGKGGSSQVYKGTFTDGKELAVKILKASDDALKEFSLEIDILTTLNHKNIIALVGFCFEENNLMLLYDFLSRGSLEKNLHGSEGQISILKWFDRHRISIGVAEALKYLHGGGGGAEPVIHMDVKSSNILLSKDFEPKVTDHEYLAPECFMFGQVSTKTDVYAFGVVLLELITGRLPIDTGAARSDQSLAKAMLKSGKALELVDPRLGCEYDAEQMEKMLLAASLCLKKDSRSRPSIDLVLNLLRGDEDALKCEKLQPEAPESTLALEDEAVNLKADIESHHNLVLLCLEDDS</sequence>
<dbReference type="GO" id="GO:0004674">
    <property type="term" value="F:protein serine/threonine kinase activity"/>
    <property type="evidence" value="ECO:0007669"/>
    <property type="project" value="UniProtKB-KW"/>
</dbReference>
<dbReference type="Pfam" id="PF07714">
    <property type="entry name" value="PK_Tyr_Ser-Thr"/>
    <property type="match status" value="1"/>
</dbReference>
<evidence type="ECO:0000256" key="3">
    <source>
        <dbReference type="ARBA" id="ARBA00022741"/>
    </source>
</evidence>
<dbReference type="InterPro" id="IPR008271">
    <property type="entry name" value="Ser/Thr_kinase_AS"/>
</dbReference>
<dbReference type="EMBL" id="KZ451953">
    <property type="protein sequence ID" value="PKA58376.1"/>
    <property type="molecule type" value="Genomic_DNA"/>
</dbReference>
<dbReference type="CDD" id="cd00293">
    <property type="entry name" value="USP-like"/>
    <property type="match status" value="1"/>
</dbReference>
<dbReference type="SUPFAM" id="SSF56112">
    <property type="entry name" value="Protein kinase-like (PK-like)"/>
    <property type="match status" value="1"/>
</dbReference>
<evidence type="ECO:0000256" key="5">
    <source>
        <dbReference type="ARBA" id="ARBA00022840"/>
    </source>
</evidence>
<dbReference type="PROSITE" id="PS00107">
    <property type="entry name" value="PROTEIN_KINASE_ATP"/>
    <property type="match status" value="1"/>
</dbReference>
<feature type="compositionally biased region" description="Basic and acidic residues" evidence="7">
    <location>
        <begin position="12"/>
        <end position="23"/>
    </location>
</feature>
<dbReference type="InterPro" id="IPR017441">
    <property type="entry name" value="Protein_kinase_ATP_BS"/>
</dbReference>
<evidence type="ECO:0000256" key="1">
    <source>
        <dbReference type="ARBA" id="ARBA00022527"/>
    </source>
</evidence>
<name>A0A2I0ASC3_9ASPA</name>
<dbReference type="AlphaFoldDB" id="A0A2I0ASC3"/>
<keyword evidence="9" id="KW-0675">Receptor</keyword>
<evidence type="ECO:0000313" key="9">
    <source>
        <dbReference type="EMBL" id="PKA58376.1"/>
    </source>
</evidence>
<feature type="domain" description="Protein kinase" evidence="8">
    <location>
        <begin position="385"/>
        <end position="640"/>
    </location>
</feature>
<evidence type="ECO:0000256" key="7">
    <source>
        <dbReference type="SAM" id="MobiDB-lite"/>
    </source>
</evidence>
<evidence type="ECO:0000256" key="4">
    <source>
        <dbReference type="ARBA" id="ARBA00022777"/>
    </source>
</evidence>
<keyword evidence="1" id="KW-0723">Serine/threonine-protein kinase</keyword>
<keyword evidence="5 6" id="KW-0067">ATP-binding</keyword>
<feature type="region of interest" description="Disordered" evidence="7">
    <location>
        <begin position="1"/>
        <end position="23"/>
    </location>
</feature>
<proteinExistence type="predicted"/>
<evidence type="ECO:0000313" key="10">
    <source>
        <dbReference type="Proteomes" id="UP000236161"/>
    </source>
</evidence>
<dbReference type="SMART" id="SM00220">
    <property type="entry name" value="S_TKc"/>
    <property type="match status" value="1"/>
</dbReference>
<dbReference type="OrthoDB" id="654677at2759"/>
<dbReference type="InterPro" id="IPR046958">
    <property type="entry name" value="RBK1/2/STUNTED"/>
</dbReference>
<dbReference type="Gene3D" id="3.30.200.20">
    <property type="entry name" value="Phosphorylase Kinase, domain 1"/>
    <property type="match status" value="1"/>
</dbReference>
<dbReference type="EC" id="2.7.11.1" evidence="9"/>
<dbReference type="Proteomes" id="UP000236161">
    <property type="component" value="Unassembled WGS sequence"/>
</dbReference>
<dbReference type="GO" id="GO:0005524">
    <property type="term" value="F:ATP binding"/>
    <property type="evidence" value="ECO:0007669"/>
    <property type="project" value="UniProtKB-UniRule"/>
</dbReference>
<evidence type="ECO:0000259" key="8">
    <source>
        <dbReference type="PROSITE" id="PS50011"/>
    </source>
</evidence>
<dbReference type="Gene3D" id="1.10.510.10">
    <property type="entry name" value="Transferase(Phosphotransferase) domain 1"/>
    <property type="match status" value="2"/>
</dbReference>
<keyword evidence="2 9" id="KW-0808">Transferase</keyword>
<dbReference type="Pfam" id="PF00069">
    <property type="entry name" value="Pkinase"/>
    <property type="match status" value="1"/>
</dbReference>
<gene>
    <name evidence="9" type="primary">RBK1</name>
    <name evidence="9" type="ORF">AXF42_Ash013882</name>
</gene>
<dbReference type="InterPro" id="IPR000719">
    <property type="entry name" value="Prot_kinase_dom"/>
</dbReference>
<keyword evidence="3 6" id="KW-0547">Nucleotide-binding</keyword>
<dbReference type="InterPro" id="IPR014729">
    <property type="entry name" value="Rossmann-like_a/b/a_fold"/>
</dbReference>
<reference evidence="9 10" key="1">
    <citation type="journal article" date="2017" name="Nature">
        <title>The Apostasia genome and the evolution of orchids.</title>
        <authorList>
            <person name="Zhang G.Q."/>
            <person name="Liu K.W."/>
            <person name="Li Z."/>
            <person name="Lohaus R."/>
            <person name="Hsiao Y.Y."/>
            <person name="Niu S.C."/>
            <person name="Wang J.Y."/>
            <person name="Lin Y.C."/>
            <person name="Xu Q."/>
            <person name="Chen L.J."/>
            <person name="Yoshida K."/>
            <person name="Fujiwara S."/>
            <person name="Wang Z.W."/>
            <person name="Zhang Y.Q."/>
            <person name="Mitsuda N."/>
            <person name="Wang M."/>
            <person name="Liu G.H."/>
            <person name="Pecoraro L."/>
            <person name="Huang H.X."/>
            <person name="Xiao X.J."/>
            <person name="Lin M."/>
            <person name="Wu X.Y."/>
            <person name="Wu W.L."/>
            <person name="Chen Y.Y."/>
            <person name="Chang S.B."/>
            <person name="Sakamoto S."/>
            <person name="Ohme-Takagi M."/>
            <person name="Yagi M."/>
            <person name="Zeng S.J."/>
            <person name="Shen C.Y."/>
            <person name="Yeh C.M."/>
            <person name="Luo Y.B."/>
            <person name="Tsai W.C."/>
            <person name="Van de Peer Y."/>
            <person name="Liu Z.J."/>
        </authorList>
    </citation>
    <scope>NUCLEOTIDE SEQUENCE [LARGE SCALE GENOMIC DNA]</scope>
    <source>
        <strain evidence="10">cv. Shenzhen</strain>
        <tissue evidence="9">Stem</tissue>
    </source>
</reference>
<evidence type="ECO:0000256" key="2">
    <source>
        <dbReference type="ARBA" id="ARBA00022679"/>
    </source>
</evidence>
<dbReference type="FunFam" id="3.30.200.20:FF:000268">
    <property type="entry name" value="probable receptor-like serine/threonine-protein kinase At5g57670"/>
    <property type="match status" value="1"/>
</dbReference>
<dbReference type="PROSITE" id="PS50011">
    <property type="entry name" value="PROTEIN_KINASE_DOM"/>
    <property type="match status" value="1"/>
</dbReference>
<dbReference type="InterPro" id="IPR011009">
    <property type="entry name" value="Kinase-like_dom_sf"/>
</dbReference>
<dbReference type="Gene3D" id="3.40.50.620">
    <property type="entry name" value="HUPs"/>
    <property type="match status" value="1"/>
</dbReference>
<dbReference type="PANTHER" id="PTHR47987:SF5">
    <property type="entry name" value="PROTEIN KINASE DOMAIN-CONTAINING PROTEIN"/>
    <property type="match status" value="1"/>
</dbReference>
<dbReference type="PROSITE" id="PS00108">
    <property type="entry name" value="PROTEIN_KINASE_ST"/>
    <property type="match status" value="1"/>
</dbReference>
<keyword evidence="4 9" id="KW-0418">Kinase</keyword>
<feature type="binding site" evidence="6">
    <location>
        <position position="413"/>
    </location>
    <ligand>
        <name>ATP</name>
        <dbReference type="ChEBI" id="CHEBI:30616"/>
    </ligand>
</feature>
<dbReference type="PANTHER" id="PTHR47987">
    <property type="entry name" value="OS08G0249100 PROTEIN"/>
    <property type="match status" value="1"/>
</dbReference>
<dbReference type="STRING" id="1088818.A0A2I0ASC3"/>
<evidence type="ECO:0000256" key="6">
    <source>
        <dbReference type="PROSITE-ProRule" id="PRU10141"/>
    </source>
</evidence>
<accession>A0A2I0ASC3</accession>
<protein>
    <submittedName>
        <fullName evidence="9">Receptor-like cytosolic serine/threonine-protein kinase RBK1</fullName>
        <ecNumber evidence="9">2.7.11.1</ecNumber>
    </submittedName>
</protein>
<dbReference type="InterPro" id="IPR001245">
    <property type="entry name" value="Ser-Thr/Tyr_kinase_cat_dom"/>
</dbReference>
<organism evidence="9 10">
    <name type="scientific">Apostasia shenzhenica</name>
    <dbReference type="NCBI Taxonomy" id="1088818"/>
    <lineage>
        <taxon>Eukaryota</taxon>
        <taxon>Viridiplantae</taxon>
        <taxon>Streptophyta</taxon>
        <taxon>Embryophyta</taxon>
        <taxon>Tracheophyta</taxon>
        <taxon>Spermatophyta</taxon>
        <taxon>Magnoliopsida</taxon>
        <taxon>Liliopsida</taxon>
        <taxon>Asparagales</taxon>
        <taxon>Orchidaceae</taxon>
        <taxon>Apostasioideae</taxon>
        <taxon>Apostasia</taxon>
    </lineage>
</organism>
<dbReference type="SUPFAM" id="SSF52402">
    <property type="entry name" value="Adenine nucleotide alpha hydrolases-like"/>
    <property type="match status" value="1"/>
</dbReference>